<keyword evidence="1" id="KW-0132">Cell division</keyword>
<feature type="binding site" evidence="1">
    <location>
        <position position="295"/>
    </location>
    <ligand>
        <name>UDP-N-acetyl-alpha-D-glucosamine</name>
        <dbReference type="ChEBI" id="CHEBI:57705"/>
    </ligand>
</feature>
<proteinExistence type="inferred from homology"/>
<feature type="binding site" evidence="1">
    <location>
        <position position="128"/>
    </location>
    <ligand>
        <name>UDP-N-acetyl-alpha-D-glucosamine</name>
        <dbReference type="ChEBI" id="CHEBI:57705"/>
    </ligand>
</feature>
<comment type="pathway">
    <text evidence="1">Cell wall biogenesis; peptidoglycan biosynthesis.</text>
</comment>
<keyword evidence="1" id="KW-0131">Cell cycle</keyword>
<name>A0A9Q6PU51_PISSA</name>
<keyword evidence="1 2" id="KW-0808">Transferase</keyword>
<evidence type="ECO:0000313" key="2">
    <source>
        <dbReference type="EMBL" id="QGO04163.1"/>
    </source>
</evidence>
<keyword evidence="3" id="KW-1185">Reference proteome</keyword>
<dbReference type="GO" id="GO:0050511">
    <property type="term" value="F:undecaprenyldiphospho-muramoylpentapeptide beta-N-acetylglucosaminyltransferase activity"/>
    <property type="evidence" value="ECO:0007669"/>
    <property type="project" value="UniProtKB-UniRule"/>
</dbReference>
<gene>
    <name evidence="1 2" type="primary">murG</name>
    <name evidence="2" type="ORF">Psal009_00017</name>
</gene>
<dbReference type="SUPFAM" id="SSF53756">
    <property type="entry name" value="UDP-Glycosyltransferase/glycogen phosphorylase"/>
    <property type="match status" value="1"/>
</dbReference>
<dbReference type="EC" id="2.4.1.227" evidence="1"/>
<dbReference type="GeneID" id="66739215"/>
<organism evidence="2 3">
    <name type="scientific">Piscirickettsia salmonis</name>
    <dbReference type="NCBI Taxonomy" id="1238"/>
    <lineage>
        <taxon>Bacteria</taxon>
        <taxon>Pseudomonadati</taxon>
        <taxon>Pseudomonadota</taxon>
        <taxon>Gammaproteobacteria</taxon>
        <taxon>Thiotrichales</taxon>
        <taxon>Piscirickettsiaceae</taxon>
        <taxon>Piscirickettsia</taxon>
    </lineage>
</organism>
<sequence length="370" mass="39565">MSQGNAPLVLMMAGGTGGHVFPALETAKALQMQGYAIQWLGTATRIEAEIVPEAGIKLHCLSVRGIRGKGLLGKVKGAVALLLALGQAIWLIKQLKPALVIGMGGFAAGPGGIAAWLCRVPLLIHEQNTIPGVTNKILARFAKRVLTGFPNVLVQQGGIYVGNPIRQEIASIIPPVERYSQRDGPMRILVIGGSLGARTLNELLPQVLGNLLGQNQEKLVVRHQTGKENVIAVQQAYNAVNISADVQPFIKNIAEAYTWADLVICRSGALTVAEVAAVGVAALFVPFPYAVDDHQRKNAEALVSAGGARLIAESELSVMSLFEILSNLCQSRTYLLEMAEKARQCSRPQATENVVCACVEMINEQSNQRK</sequence>
<dbReference type="RefSeq" id="WP_129556426.1">
    <property type="nucleotide sequence ID" value="NZ_CP012413.1"/>
</dbReference>
<keyword evidence="1 2" id="KW-0328">Glycosyltransferase</keyword>
<dbReference type="Gene3D" id="3.40.50.2000">
    <property type="entry name" value="Glycogen Phosphorylase B"/>
    <property type="match status" value="2"/>
</dbReference>
<dbReference type="PANTHER" id="PTHR21015">
    <property type="entry name" value="UDP-N-ACETYLGLUCOSAMINE--N-ACETYLMURAMYL-(PENTAPEPTIDE) PYROPHOSPHORYL-UNDECAPRENOL N-ACETYLGLUCOSAMINE TRANSFERASE 1"/>
    <property type="match status" value="1"/>
</dbReference>
<dbReference type="GO" id="GO:0071555">
    <property type="term" value="P:cell wall organization"/>
    <property type="evidence" value="ECO:0007669"/>
    <property type="project" value="UniProtKB-KW"/>
</dbReference>
<keyword evidence="1" id="KW-1003">Cell membrane</keyword>
<reference evidence="2 3" key="1">
    <citation type="submission" date="2019-04" db="EMBL/GenBank/DDBJ databases">
        <title>Complete genome sequencing of Piscirickettsia salmonis strain Psal-009.</title>
        <authorList>
            <person name="Schober I."/>
            <person name="Bunk B."/>
            <person name="Sproer C."/>
            <person name="Carril G.P."/>
            <person name="Riedel T."/>
            <person name="Flores-Herrera P.A."/>
            <person name="Nourdin-Galindo G."/>
            <person name="Marshall S.H."/>
            <person name="Overmann J."/>
        </authorList>
    </citation>
    <scope>NUCLEOTIDE SEQUENCE [LARGE SCALE GENOMIC DNA]</scope>
    <source>
        <strain evidence="2 3">Psal-009</strain>
    </source>
</reference>
<dbReference type="Pfam" id="PF03033">
    <property type="entry name" value="Glyco_transf_28"/>
    <property type="match status" value="1"/>
</dbReference>
<dbReference type="AlphaFoldDB" id="A0A9Q6PU51"/>
<dbReference type="GO" id="GO:0009252">
    <property type="term" value="P:peptidoglycan biosynthetic process"/>
    <property type="evidence" value="ECO:0007669"/>
    <property type="project" value="UniProtKB-UniRule"/>
</dbReference>
<feature type="binding site" evidence="1">
    <location>
        <position position="166"/>
    </location>
    <ligand>
        <name>UDP-N-acetyl-alpha-D-glucosamine</name>
        <dbReference type="ChEBI" id="CHEBI:57705"/>
    </ligand>
</feature>
<dbReference type="InterPro" id="IPR006009">
    <property type="entry name" value="GlcNAc_MurG"/>
</dbReference>
<keyword evidence="1" id="KW-0133">Cell shape</keyword>
<feature type="binding site" evidence="1">
    <location>
        <begin position="16"/>
        <end position="18"/>
    </location>
    <ligand>
        <name>UDP-N-acetyl-alpha-D-glucosamine</name>
        <dbReference type="ChEBI" id="CHEBI:57705"/>
    </ligand>
</feature>
<dbReference type="GO" id="GO:0005886">
    <property type="term" value="C:plasma membrane"/>
    <property type="evidence" value="ECO:0007669"/>
    <property type="project" value="UniProtKB-SubCell"/>
</dbReference>
<dbReference type="PANTHER" id="PTHR21015:SF22">
    <property type="entry name" value="GLYCOSYLTRANSFERASE"/>
    <property type="match status" value="1"/>
</dbReference>
<comment type="function">
    <text evidence="1">Cell wall formation. Catalyzes the transfer of a GlcNAc subunit on undecaprenyl-pyrophosphoryl-MurNAc-pentapeptide (lipid intermediate I) to form undecaprenyl-pyrophosphoryl-MurNAc-(pentapeptide)GlcNAc (lipid intermediate II).</text>
</comment>
<dbReference type="GO" id="GO:0005975">
    <property type="term" value="P:carbohydrate metabolic process"/>
    <property type="evidence" value="ECO:0007669"/>
    <property type="project" value="InterPro"/>
</dbReference>
<dbReference type="Pfam" id="PF04101">
    <property type="entry name" value="Glyco_tran_28_C"/>
    <property type="match status" value="1"/>
</dbReference>
<comment type="catalytic activity">
    <reaction evidence="1">
        <text>di-trans,octa-cis-undecaprenyl diphospho-N-acetyl-alpha-D-muramoyl-L-alanyl-D-glutamyl-meso-2,6-diaminopimeloyl-D-alanyl-D-alanine + UDP-N-acetyl-alpha-D-glucosamine = di-trans,octa-cis-undecaprenyl diphospho-[N-acetyl-alpha-D-glucosaminyl-(1-&gt;4)]-N-acetyl-alpha-D-muramoyl-L-alanyl-D-glutamyl-meso-2,6-diaminopimeloyl-D-alanyl-D-alanine + UDP + H(+)</text>
        <dbReference type="Rhea" id="RHEA:31227"/>
        <dbReference type="ChEBI" id="CHEBI:15378"/>
        <dbReference type="ChEBI" id="CHEBI:57705"/>
        <dbReference type="ChEBI" id="CHEBI:58223"/>
        <dbReference type="ChEBI" id="CHEBI:61387"/>
        <dbReference type="ChEBI" id="CHEBI:61388"/>
        <dbReference type="EC" id="2.4.1.227"/>
    </reaction>
</comment>
<dbReference type="GO" id="GO:0008360">
    <property type="term" value="P:regulation of cell shape"/>
    <property type="evidence" value="ECO:0007669"/>
    <property type="project" value="UniProtKB-KW"/>
</dbReference>
<dbReference type="InterPro" id="IPR004276">
    <property type="entry name" value="GlycoTrans_28_N"/>
</dbReference>
<keyword evidence="1" id="KW-0472">Membrane</keyword>
<dbReference type="CDD" id="cd03785">
    <property type="entry name" value="GT28_MurG"/>
    <property type="match status" value="1"/>
</dbReference>
<protein>
    <recommendedName>
        <fullName evidence="1">UDP-N-acetylglucosamine--N-acetylmuramyl-(pentapeptide) pyrophosphoryl-undecaprenol N-acetylglucosamine transferase</fullName>
        <ecNumber evidence="1">2.4.1.227</ecNumber>
    </recommendedName>
    <alternativeName>
        <fullName evidence="1">Undecaprenyl-PP-MurNAc-pentapeptide-UDPGlcNAc GlcNAc transferase</fullName>
    </alternativeName>
</protein>
<dbReference type="HAMAP" id="MF_00033">
    <property type="entry name" value="MurG"/>
    <property type="match status" value="1"/>
</dbReference>
<feature type="binding site" evidence="1">
    <location>
        <position position="194"/>
    </location>
    <ligand>
        <name>UDP-N-acetyl-alpha-D-glucosamine</name>
        <dbReference type="ChEBI" id="CHEBI:57705"/>
    </ligand>
</feature>
<dbReference type="NCBIfam" id="TIGR01133">
    <property type="entry name" value="murG"/>
    <property type="match status" value="1"/>
</dbReference>
<keyword evidence="1" id="KW-0573">Peptidoglycan synthesis</keyword>
<dbReference type="InterPro" id="IPR007235">
    <property type="entry name" value="Glyco_trans_28_C"/>
</dbReference>
<dbReference type="GO" id="GO:0051301">
    <property type="term" value="P:cell division"/>
    <property type="evidence" value="ECO:0007669"/>
    <property type="project" value="UniProtKB-KW"/>
</dbReference>
<accession>A0A9Q6PU51</accession>
<feature type="binding site" evidence="1">
    <location>
        <position position="250"/>
    </location>
    <ligand>
        <name>UDP-N-acetyl-alpha-D-glucosamine</name>
        <dbReference type="ChEBI" id="CHEBI:57705"/>
    </ligand>
</feature>
<evidence type="ECO:0000256" key="1">
    <source>
        <dbReference type="HAMAP-Rule" id="MF_00033"/>
    </source>
</evidence>
<keyword evidence="1" id="KW-0961">Cell wall biogenesis/degradation</keyword>
<comment type="subcellular location">
    <subcellularLocation>
        <location evidence="1">Cell membrane</location>
        <topology evidence="1">Peripheral membrane protein</topology>
        <orientation evidence="1">Cytoplasmic side</orientation>
    </subcellularLocation>
</comment>
<dbReference type="EMBL" id="CP038908">
    <property type="protein sequence ID" value="QGO04163.1"/>
    <property type="molecule type" value="Genomic_DNA"/>
</dbReference>
<comment type="similarity">
    <text evidence="1">Belongs to the glycosyltransferase 28 family. MurG subfamily.</text>
</comment>
<dbReference type="Proteomes" id="UP000422232">
    <property type="component" value="Chromosome"/>
</dbReference>
<feature type="binding site" evidence="1">
    <location>
        <begin position="269"/>
        <end position="274"/>
    </location>
    <ligand>
        <name>UDP-N-acetyl-alpha-D-glucosamine</name>
        <dbReference type="ChEBI" id="CHEBI:57705"/>
    </ligand>
</feature>
<evidence type="ECO:0000313" key="3">
    <source>
        <dbReference type="Proteomes" id="UP000422232"/>
    </source>
</evidence>